<evidence type="ECO:0008006" key="7">
    <source>
        <dbReference type="Google" id="ProtNLM"/>
    </source>
</evidence>
<comment type="similarity">
    <text evidence="1">Belongs to the TRAFAC class dynamin-like GTPase superfamily. Very large inducible GTPase (VLIG) family.</text>
</comment>
<feature type="region of interest" description="Disordered" evidence="2">
    <location>
        <begin position="166"/>
        <end position="337"/>
    </location>
</feature>
<dbReference type="Ensembl" id="ENSPCET00000019743.1">
    <property type="protein sequence ID" value="ENSPCEP00000019094.1"/>
    <property type="gene ID" value="ENSPCEG00000014851.1"/>
</dbReference>
<dbReference type="Gene3D" id="1.10.533.10">
    <property type="entry name" value="Death Domain, Fas"/>
    <property type="match status" value="1"/>
</dbReference>
<sequence length="1910" mass="218178">MAFETIRQGRERLIALLITTPDLVLDEVASLGIVTEEDYEALEKLSEPRERIRRLLVKVQRKGERNCEQFLECLKSLFPDLPPDLQPPACECVTQTNEAENPEGGTSSEENREENPEATVTLGKNEVENPENAVPCEENNLETPETTLPYKANNLKIPETALTHEENDLENPDCSPSSGKIDTQNTEDAISSGENDPERPEEPQKPETVLSSGKGPVTPNSAITPMKDGSNNPETAFPSKKNDPESVRGAGSPEKEAAAVSSERADSEGSGNSPSYGGGRQPAAVKDGANPDSDVPTPESRAKRPGVVMSVKRGGTDTPGSSASAETPETSPNKIYGERRGAVKAILSKLRLRKFRKKKLRLRDLMEISPESLKDLTPHALEDLPGHFLRKLMALNGTARSTSLGQGASDEDTSEDEEGGMSGEVFSLRTDNSRNSLHPLDVLCAVLLCSDSFLQQEILAKMSMCQFALPLLLPALDSPKCTLMLWAMRDIVRRWRPHSLAESRGFREESLVLIKMPTISFVRMGSCSFSKSKFINEVLSPTQQHHDFFIHQDMESGNVPREIADGLVEISWYFPAGRENSDLFPEPIALTNLRGDIESHWLQFSFLTEISSAVFVVTECISEREYALLSSLQGSTTKYYFILNSQAGKAKETLGLLNKLAPLLAMNKSQLLVKEKSNNSAELVKKLRSIFRGIMSSTPKSTSIQDMAVTARELGIQVEEDSGECRTALEHVKEITAEIRDVAKYKREMLTLQGDLWKSLAKVEKELCRMKDQRDVPLEDYRSQLRERCLELRRQQNQCDLTSGMVKFISGIRQLQPAEKHHFLKWMKFHLDHIARGNLSRLRAEYKEKCRALGDDAQHLAKLDELISASSLGVEHFMRELGQFYEAECSMVKEGSLGNSQRQFIHLPGIAADLMLEGFPMELVDGDASNIPLQWVTDVLTQLHAKLGGRSRMVVITVLGVQSTGKSTLLNTMFGLQFAVSSGRCTRGAFMSLIKVAENFQQELGCDFILVIDTEGLKAPELAKLEDSYEHDNELATLVIGLSDITIVNMAMENATEMKDVLQIVVHAFLRMEEIGHKPNCQFVHQNVSDVSAHEQNMRDRKHLLEQLNEMTKAAVRMEKQSRAMKFSDIMDYDPEKHSWYVPGLWHGVPPMAPVNMGYSESVGELKKYLFEFMKYQSPCRVSKDIPQFIEWVRSLWNAVKHENFIFSFRNSLVAEAYTQLSVIYAEWEWDFRKEMHLWMSKAETTIQNQSPDDLGPGTLETLRLEVQRMLHNGEQKMLQSLQSYFESGAGNLHLVEKYREDFHRSTTFLRHELESYLLCKSEEAIRIQKGRCKIDCLQAGYMKTVEGKVDRLLQDCRERERELTPKELKREFAKMWKETLAELPLESLPLRQVHKDILYQLRKDLENRGSLVKQMLHKVQSLLSYQNKPFHMKKEYLDLVWYKAAMELLSQQCWREVEEFMKYLVEECRRYVGQKIHSGGDYDQTYCRELLWMINETLHQKMAGKVRTSASFEVDLKLHILGESASAFQKMHENFLKENDPQRRLEELRPQYFSTFTDLYYKKDACQKRAFDFCDMCLRPALWEYMKKRLGIEIVDDFLSSSESMEYGSRSFFQFTVQKKLLEEMNFENYVKYIDNYEGFVKAWIQTRLIDHYRETGDLRELERVVLAMIMKKILDALETIKCRDALTISEFLDHFCQTLCKELVISKDSLEVVLFKNTASVGQFSADIQTFLPEVEESILLGWKELGVEMVFTQLQFKPQNEIFKRVFGCGMQCPFCKVPCEAGGGDHKEHFASVHRPKGLGRYREDATDRLVYSLCSSDVVSSKSFKNLDTAFKWHPYKNYRQFYPSWRIQPDPSVSASDYWKFIFTKFNHQFGREYTAEPADLPPEWKKITKTQALDSIRDVFNME</sequence>
<dbReference type="CDD" id="cd01671">
    <property type="entry name" value="CARD"/>
    <property type="match status" value="1"/>
</dbReference>
<dbReference type="InterPro" id="IPR001315">
    <property type="entry name" value="CARD"/>
</dbReference>
<dbReference type="GO" id="GO:0042981">
    <property type="term" value="P:regulation of apoptotic process"/>
    <property type="evidence" value="ECO:0007669"/>
    <property type="project" value="InterPro"/>
</dbReference>
<reference evidence="5" key="2">
    <citation type="submission" date="2025-09" db="UniProtKB">
        <authorList>
            <consortium name="Ensembl"/>
        </authorList>
    </citation>
    <scope>IDENTIFICATION</scope>
</reference>
<proteinExistence type="inferred from homology"/>
<dbReference type="InterPro" id="IPR011029">
    <property type="entry name" value="DEATH-like_dom_sf"/>
</dbReference>
<feature type="compositionally biased region" description="Basic and acidic residues" evidence="2">
    <location>
        <begin position="196"/>
        <end position="205"/>
    </location>
</feature>
<dbReference type="Gene3D" id="3.40.50.300">
    <property type="entry name" value="P-loop containing nucleotide triphosphate hydrolases"/>
    <property type="match status" value="1"/>
</dbReference>
<dbReference type="PANTHER" id="PTHR14819:SF9">
    <property type="entry name" value="UP-REGULATOR OF CELL PROLIFERATION-LIKE"/>
    <property type="match status" value="1"/>
</dbReference>
<dbReference type="SUPFAM" id="SSF47986">
    <property type="entry name" value="DEATH domain"/>
    <property type="match status" value="1"/>
</dbReference>
<dbReference type="Proteomes" id="UP000694393">
    <property type="component" value="Unplaced"/>
</dbReference>
<accession>A0A8C8SFU5</accession>
<dbReference type="InterPro" id="IPR030383">
    <property type="entry name" value="G_VLIG_dom"/>
</dbReference>
<feature type="domain" description="CARD" evidence="3">
    <location>
        <begin position="1"/>
        <end position="89"/>
    </location>
</feature>
<evidence type="ECO:0000256" key="1">
    <source>
        <dbReference type="ARBA" id="ARBA00006828"/>
    </source>
</evidence>
<organism evidence="5 6">
    <name type="scientific">Pelusios castaneus</name>
    <name type="common">West African mud turtle</name>
    <dbReference type="NCBI Taxonomy" id="367368"/>
    <lineage>
        <taxon>Eukaryota</taxon>
        <taxon>Metazoa</taxon>
        <taxon>Chordata</taxon>
        <taxon>Craniata</taxon>
        <taxon>Vertebrata</taxon>
        <taxon>Euteleostomi</taxon>
        <taxon>Archelosauria</taxon>
        <taxon>Testudinata</taxon>
        <taxon>Testudines</taxon>
        <taxon>Pleurodira</taxon>
        <taxon>Pelomedusidae</taxon>
        <taxon>Pelusios</taxon>
    </lineage>
</organism>
<feature type="domain" description="VLIG-type G" evidence="4">
    <location>
        <begin position="950"/>
        <end position="1194"/>
    </location>
</feature>
<protein>
    <recommendedName>
        <fullName evidence="7">VLIG-type G domain-containing protein</fullName>
    </recommendedName>
</protein>
<feature type="compositionally biased region" description="Acidic residues" evidence="2">
    <location>
        <begin position="409"/>
        <end position="419"/>
    </location>
</feature>
<dbReference type="Pfam" id="PF25974">
    <property type="entry name" value="URGCP_9th"/>
    <property type="match status" value="1"/>
</dbReference>
<evidence type="ECO:0000256" key="2">
    <source>
        <dbReference type="SAM" id="MobiDB-lite"/>
    </source>
</evidence>
<reference evidence="5" key="1">
    <citation type="submission" date="2025-08" db="UniProtKB">
        <authorList>
            <consortium name="Ensembl"/>
        </authorList>
    </citation>
    <scope>IDENTIFICATION</scope>
</reference>
<dbReference type="InterPro" id="IPR057365">
    <property type="entry name" value="URGCP"/>
</dbReference>
<feature type="compositionally biased region" description="Polar residues" evidence="2">
    <location>
        <begin position="218"/>
        <end position="234"/>
    </location>
</feature>
<dbReference type="Pfam" id="PF25683">
    <property type="entry name" value="URGCP_GTPase"/>
    <property type="match status" value="1"/>
</dbReference>
<dbReference type="GO" id="GO:0005525">
    <property type="term" value="F:GTP binding"/>
    <property type="evidence" value="ECO:0007669"/>
    <property type="project" value="InterPro"/>
</dbReference>
<evidence type="ECO:0000259" key="3">
    <source>
        <dbReference type="PROSITE" id="PS50209"/>
    </source>
</evidence>
<name>A0A8C8SFU5_9SAUR</name>
<dbReference type="InterPro" id="IPR027417">
    <property type="entry name" value="P-loop_NTPase"/>
</dbReference>
<keyword evidence="6" id="KW-1185">Reference proteome</keyword>
<dbReference type="InterPro" id="IPR058641">
    <property type="entry name" value="GVIN1_dom"/>
</dbReference>
<dbReference type="Pfam" id="PF25496">
    <property type="entry name" value="URGCP"/>
    <property type="match status" value="1"/>
</dbReference>
<evidence type="ECO:0000259" key="4">
    <source>
        <dbReference type="PROSITE" id="PS51717"/>
    </source>
</evidence>
<feature type="compositionally biased region" description="Basic and acidic residues" evidence="2">
    <location>
        <begin position="253"/>
        <end position="267"/>
    </location>
</feature>
<dbReference type="PANTHER" id="PTHR14819">
    <property type="entry name" value="GTP-BINDING"/>
    <property type="match status" value="1"/>
</dbReference>
<evidence type="ECO:0000313" key="6">
    <source>
        <dbReference type="Proteomes" id="UP000694393"/>
    </source>
</evidence>
<feature type="compositionally biased region" description="Low complexity" evidence="2">
    <location>
        <begin position="137"/>
        <end position="149"/>
    </location>
</feature>
<dbReference type="PROSITE" id="PS50209">
    <property type="entry name" value="CARD"/>
    <property type="match status" value="1"/>
</dbReference>
<feature type="compositionally biased region" description="Polar residues" evidence="2">
    <location>
        <begin position="97"/>
        <end position="108"/>
    </location>
</feature>
<feature type="region of interest" description="Disordered" evidence="2">
    <location>
        <begin position="400"/>
        <end position="425"/>
    </location>
</feature>
<dbReference type="Pfam" id="PF00619">
    <property type="entry name" value="CARD"/>
    <property type="match status" value="1"/>
</dbReference>
<feature type="compositionally biased region" description="Polar residues" evidence="2">
    <location>
        <begin position="174"/>
        <end position="194"/>
    </location>
</feature>
<dbReference type="PROSITE" id="PS51717">
    <property type="entry name" value="G_VLIG"/>
    <property type="match status" value="1"/>
</dbReference>
<evidence type="ECO:0000313" key="5">
    <source>
        <dbReference type="Ensembl" id="ENSPCEP00000019094.1"/>
    </source>
</evidence>
<dbReference type="InterPro" id="IPR052986">
    <property type="entry name" value="VLIG_GTPase"/>
</dbReference>
<feature type="region of interest" description="Disordered" evidence="2">
    <location>
        <begin position="97"/>
        <end position="152"/>
    </location>
</feature>
<dbReference type="SUPFAM" id="SSF52540">
    <property type="entry name" value="P-loop containing nucleoside triphosphate hydrolases"/>
    <property type="match status" value="1"/>
</dbReference>
<feature type="compositionally biased region" description="Polar residues" evidence="2">
    <location>
        <begin position="318"/>
        <end position="333"/>
    </location>
</feature>